<dbReference type="Gene3D" id="3.30.420.40">
    <property type="match status" value="4"/>
</dbReference>
<reference evidence="3 4" key="1">
    <citation type="journal article" date="2013" name="Curr. Biol.">
        <title>The Genome of the Foraminiferan Reticulomyxa filosa.</title>
        <authorList>
            <person name="Glockner G."/>
            <person name="Hulsmann N."/>
            <person name="Schleicher M."/>
            <person name="Noegel A.A."/>
            <person name="Eichinger L."/>
            <person name="Gallinger C."/>
            <person name="Pawlowski J."/>
            <person name="Sierra R."/>
            <person name="Euteneuer U."/>
            <person name="Pillet L."/>
            <person name="Moustafa A."/>
            <person name="Platzer M."/>
            <person name="Groth M."/>
            <person name="Szafranski K."/>
            <person name="Schliwa M."/>
        </authorList>
    </citation>
    <scope>NUCLEOTIDE SEQUENCE [LARGE SCALE GENOMIC DNA]</scope>
</reference>
<dbReference type="GO" id="GO:0140662">
    <property type="term" value="F:ATP-dependent protein folding chaperone"/>
    <property type="evidence" value="ECO:0007669"/>
    <property type="project" value="InterPro"/>
</dbReference>
<dbReference type="AlphaFoldDB" id="X6P3L4"/>
<dbReference type="PANTHER" id="PTHR19375">
    <property type="entry name" value="HEAT SHOCK PROTEIN 70KDA"/>
    <property type="match status" value="1"/>
</dbReference>
<accession>X6P3L4</accession>
<keyword evidence="4" id="KW-1185">Reference proteome</keyword>
<dbReference type="Pfam" id="PF00012">
    <property type="entry name" value="HSP70"/>
    <property type="match status" value="1"/>
</dbReference>
<evidence type="ECO:0000256" key="2">
    <source>
        <dbReference type="ARBA" id="ARBA00022840"/>
    </source>
</evidence>
<dbReference type="SUPFAM" id="SSF53067">
    <property type="entry name" value="Actin-like ATPase domain"/>
    <property type="match status" value="2"/>
</dbReference>
<dbReference type="InterPro" id="IPR043129">
    <property type="entry name" value="ATPase_NBD"/>
</dbReference>
<evidence type="ECO:0000256" key="1">
    <source>
        <dbReference type="ARBA" id="ARBA00022741"/>
    </source>
</evidence>
<dbReference type="GO" id="GO:0005524">
    <property type="term" value="F:ATP binding"/>
    <property type="evidence" value="ECO:0007669"/>
    <property type="project" value="UniProtKB-KW"/>
</dbReference>
<dbReference type="Proteomes" id="UP000023152">
    <property type="component" value="Unassembled WGS sequence"/>
</dbReference>
<evidence type="ECO:0000313" key="3">
    <source>
        <dbReference type="EMBL" id="ETO32718.1"/>
    </source>
</evidence>
<name>X6P3L4_RETFI</name>
<dbReference type="Gene3D" id="3.30.30.30">
    <property type="match status" value="1"/>
</dbReference>
<sequence length="238" mass="26936">MKKDKKQRYFAEEIIYWWLKKMKMSAERQSITNVMIGIPDDFNDTQTRAVVDAARVAGFKEGLQLRRNSVASGYLYKLGEGYTCIIKWGGTMLYVALLQISGHSRELRESFRQQLGGRDLDVLLARYLVKDRHLKHQLTFQSQASVHIPLFTGGVDLTLAMTQKILEKVEPILLQISLEFVKSSVQRCQVSNVILSGGSCFIPKVKDIIAGIFPGKKIHNSVLPSQCIVRGCTKMIKE</sequence>
<keyword evidence="2" id="KW-0067">ATP-binding</keyword>
<gene>
    <name evidence="3" type="ORF">RFI_04398</name>
</gene>
<keyword evidence="1" id="KW-0547">Nucleotide-binding</keyword>
<proteinExistence type="predicted"/>
<organism evidence="3 4">
    <name type="scientific">Reticulomyxa filosa</name>
    <dbReference type="NCBI Taxonomy" id="46433"/>
    <lineage>
        <taxon>Eukaryota</taxon>
        <taxon>Sar</taxon>
        <taxon>Rhizaria</taxon>
        <taxon>Retaria</taxon>
        <taxon>Foraminifera</taxon>
        <taxon>Monothalamids</taxon>
        <taxon>Reticulomyxidae</taxon>
        <taxon>Reticulomyxa</taxon>
    </lineage>
</organism>
<comment type="caution">
    <text evidence="3">The sequence shown here is derived from an EMBL/GenBank/DDBJ whole genome shotgun (WGS) entry which is preliminary data.</text>
</comment>
<dbReference type="InterPro" id="IPR013126">
    <property type="entry name" value="Hsp_70_fam"/>
</dbReference>
<dbReference type="EMBL" id="ASPP01003985">
    <property type="protein sequence ID" value="ETO32718.1"/>
    <property type="molecule type" value="Genomic_DNA"/>
</dbReference>
<protein>
    <submittedName>
        <fullName evidence="3">Uncharacterized protein</fullName>
    </submittedName>
</protein>
<evidence type="ECO:0000313" key="4">
    <source>
        <dbReference type="Proteomes" id="UP000023152"/>
    </source>
</evidence>
<dbReference type="Gene3D" id="3.90.640.10">
    <property type="entry name" value="Actin, Chain A, domain 4"/>
    <property type="match status" value="2"/>
</dbReference>